<dbReference type="Pfam" id="PF17390">
    <property type="entry name" value="Bac_rhamnosid_C"/>
    <property type="match status" value="1"/>
</dbReference>
<dbReference type="Gene3D" id="2.60.420.10">
    <property type="entry name" value="Maltose phosphorylase, domain 3"/>
    <property type="match status" value="1"/>
</dbReference>
<evidence type="ECO:0000259" key="2">
    <source>
        <dbReference type="Pfam" id="PF17390"/>
    </source>
</evidence>
<feature type="domain" description="Alpha-L-rhamnosidase C-terminal" evidence="2">
    <location>
        <begin position="603"/>
        <end position="653"/>
    </location>
</feature>
<evidence type="ECO:0000313" key="4">
    <source>
        <dbReference type="Proteomes" id="UP000228758"/>
    </source>
</evidence>
<dbReference type="PANTHER" id="PTHR34987">
    <property type="entry name" value="C, PUTATIVE (AFU_ORTHOLOGUE AFUA_3G02880)-RELATED"/>
    <property type="match status" value="1"/>
</dbReference>
<dbReference type="EMBL" id="PGFF01000001">
    <property type="protein sequence ID" value="PJJ70659.1"/>
    <property type="molecule type" value="Genomic_DNA"/>
</dbReference>
<dbReference type="InterPro" id="IPR035396">
    <property type="entry name" value="Bac_rhamnosid6H"/>
</dbReference>
<dbReference type="InterPro" id="IPR035398">
    <property type="entry name" value="Bac_rhamnosid_C"/>
</dbReference>
<reference evidence="3 4" key="1">
    <citation type="submission" date="2017-11" db="EMBL/GenBank/DDBJ databases">
        <title>Genomic Encyclopedia of Archaeal and Bacterial Type Strains, Phase II (KMG-II): From Individual Species to Whole Genera.</title>
        <authorList>
            <person name="Goeker M."/>
        </authorList>
    </citation>
    <scope>NUCLEOTIDE SEQUENCE [LARGE SCALE GENOMIC DNA]</scope>
    <source>
        <strain evidence="3 4">DSM 27393</strain>
    </source>
</reference>
<dbReference type="AlphaFoldDB" id="A0A2M9CFJ9"/>
<evidence type="ECO:0000259" key="1">
    <source>
        <dbReference type="Pfam" id="PF17389"/>
    </source>
</evidence>
<evidence type="ECO:0000313" key="3">
    <source>
        <dbReference type="EMBL" id="PJJ70659.1"/>
    </source>
</evidence>
<organism evidence="3 4">
    <name type="scientific">Diaminobutyricimonas aerilata</name>
    <dbReference type="NCBI Taxonomy" id="1162967"/>
    <lineage>
        <taxon>Bacteria</taxon>
        <taxon>Bacillati</taxon>
        <taxon>Actinomycetota</taxon>
        <taxon>Actinomycetes</taxon>
        <taxon>Micrococcales</taxon>
        <taxon>Microbacteriaceae</taxon>
        <taxon>Diaminobutyricimonas</taxon>
    </lineage>
</organism>
<dbReference type="Gene3D" id="1.50.10.10">
    <property type="match status" value="1"/>
</dbReference>
<comment type="caution">
    <text evidence="3">The sequence shown here is derived from an EMBL/GenBank/DDBJ whole genome shotgun (WGS) entry which is preliminary data.</text>
</comment>
<protein>
    <submittedName>
        <fullName evidence="3">Alpha-L-rhamnosidase-like protein</fullName>
    </submittedName>
</protein>
<dbReference type="GO" id="GO:0005975">
    <property type="term" value="P:carbohydrate metabolic process"/>
    <property type="evidence" value="ECO:0007669"/>
    <property type="project" value="InterPro"/>
</dbReference>
<keyword evidence="4" id="KW-1185">Reference proteome</keyword>
<accession>A0A2M9CFJ9</accession>
<dbReference type="Pfam" id="PF17389">
    <property type="entry name" value="Bac_rhamnosid6H"/>
    <property type="match status" value="1"/>
</dbReference>
<dbReference type="RefSeq" id="WP_100363057.1">
    <property type="nucleotide sequence ID" value="NZ_PGFF01000001.1"/>
</dbReference>
<name>A0A2M9CFJ9_9MICO</name>
<dbReference type="SUPFAM" id="SSF48208">
    <property type="entry name" value="Six-hairpin glycosidases"/>
    <property type="match status" value="1"/>
</dbReference>
<dbReference type="InterPro" id="IPR008928">
    <property type="entry name" value="6-hairpin_glycosidase_sf"/>
</dbReference>
<proteinExistence type="predicted"/>
<dbReference type="OrthoDB" id="9815108at2"/>
<gene>
    <name evidence="3" type="ORF">CLV46_0181</name>
</gene>
<sequence length="675" mass="71897">MPLASRDEILAAARRASRDPFPDLPEDPRPVSWMYGPGQYELAVLHRLVRDGLAANRFAHYAQNFGVLDARSVFRADALGPTGRLVVAATGTPTVTADGADVPAAAVPDGWAIELPAAVRRITVVVEPAPGGPAAIAVLAGDGLLAPSWSDAAGHPLTVRPGTRDTAPHALGEPVVELVPLGDRAHYALPAAALARVVMRAPERPTLMSGESLAEAAAAPHEAETAHEVVATGTGRWASRHELGFRHLTVTDPVPEAVSVEARIRPVPRRGAFVCSDDTLTRIWATSAYTLRLCLQGLVIDGIKRDRMPWAGDLALSTLANAFAFADADITRDTIVALGSPRDGYVNGISDYSLWWLISTAFYRRHFDDPHFAREEAERVHAFVERLVADVDARGLFRPRSVPSGFSSGNDGGVFIDWGVRVPPGRSSTALQVLWVWALRSAERLLVDATHAGAERVAEAARSAERALRADAWDARRGVWREHLEQPSEPDAYANLLAVLSGLTDAGESPAVVEAIGATAGRTPFMASFALRALGVAGHRAAAVDRIRRDWGAMLDTGGTTFWEEFADPGESPYAMYGRPFGKSLCHAWAAGPAALLPELVLGIRPLADGWTRVAVDPDLGDLEWAAAVVPLPHGDLVVRADGDGVHVDVPPGTVLVRDGADTPGPARVSWSLAP</sequence>
<dbReference type="Proteomes" id="UP000228758">
    <property type="component" value="Unassembled WGS sequence"/>
</dbReference>
<dbReference type="InterPro" id="IPR012341">
    <property type="entry name" value="6hp_glycosidase-like_sf"/>
</dbReference>
<dbReference type="PANTHER" id="PTHR34987:SF6">
    <property type="entry name" value="ALPHA-L-RHAMNOSIDASE SIX-HAIRPIN GLYCOSIDASE DOMAIN-CONTAINING PROTEIN"/>
    <property type="match status" value="1"/>
</dbReference>
<feature type="domain" description="Alpha-L-rhamnosidase six-hairpin glycosidase" evidence="1">
    <location>
        <begin position="269"/>
        <end position="336"/>
    </location>
</feature>